<dbReference type="eggNOG" id="COG5599">
    <property type="taxonomic scope" value="Bacteria"/>
</dbReference>
<feature type="chain" id="PRO_5008018805" evidence="1">
    <location>
        <begin position="30"/>
        <end position="640"/>
    </location>
</feature>
<proteinExistence type="predicted"/>
<dbReference type="SMART" id="SM01301">
    <property type="entry name" value="PTPlike_phytase"/>
    <property type="match status" value="2"/>
</dbReference>
<dbReference type="GO" id="GO:0004725">
    <property type="term" value="F:protein tyrosine phosphatase activity"/>
    <property type="evidence" value="ECO:0007669"/>
    <property type="project" value="UniProtKB-EC"/>
</dbReference>
<gene>
    <name evidence="3" type="primary">hopD2_2</name>
    <name evidence="3" type="ORF">ERS852385_02033</name>
</gene>
<evidence type="ECO:0000313" key="3">
    <source>
        <dbReference type="EMBL" id="CUO05799.1"/>
    </source>
</evidence>
<feature type="domain" description="Tyrosine specific protein phosphatases" evidence="2">
    <location>
        <begin position="231"/>
        <end position="283"/>
    </location>
</feature>
<dbReference type="InterPro" id="IPR000387">
    <property type="entry name" value="Tyr_Pase_dom"/>
</dbReference>
<accession>A0A174C0E1</accession>
<dbReference type="eggNOG" id="COG2453">
    <property type="taxonomic scope" value="Bacteria"/>
</dbReference>
<dbReference type="PANTHER" id="PTHR23339">
    <property type="entry name" value="TYROSINE SPECIFIC PROTEIN PHOSPHATASE AND DUAL SPECIFICITY PROTEIN PHOSPHATASE"/>
    <property type="match status" value="1"/>
</dbReference>
<dbReference type="PROSITE" id="PS50056">
    <property type="entry name" value="TYR_PHOSPHATASE_2"/>
    <property type="match status" value="2"/>
</dbReference>
<dbReference type="RefSeq" id="WP_055162781.1">
    <property type="nucleotide sequence ID" value="NZ_CABIWZ010000023.1"/>
</dbReference>
<keyword evidence="4" id="KW-1185">Reference proteome</keyword>
<dbReference type="PROSITE" id="PS00383">
    <property type="entry name" value="TYR_PHOSPHATASE_1"/>
    <property type="match status" value="1"/>
</dbReference>
<keyword evidence="1" id="KW-0732">Signal</keyword>
<dbReference type="InterPro" id="IPR016130">
    <property type="entry name" value="Tyr_Pase_AS"/>
</dbReference>
<sequence>MISFKKKTLLSVAVAVMLGSAQLPGTSWAAQAPAAVVQEVSAEAQAPAVVKNPPKLALKIDRADVNQLPRNFRMGSDKYVGVTKTGIMPTRKGMDTMNVSASSCFSEKELEAILKKVPVKPSQFYDVDLRGESHGYLNGTAVSWFANHDWGNDGRTEDIIIPLEKEQLASLKDSTVKSIYRFDDKKNVILSPVYVNYNKVRTEEEMVKQHGANYFRLTLQDHFRPDDPDVDKFLEFYKSLPKDAWLHYHCYAGMGRTTIFMVMHDILKNAKDVSFDDIIQRQKLIGIVDLSEIPDKKKNYGRKAYIERYQFVQHFYDYVKENPDLKTPYSVWAKKNKVNSWEPDYSGYIWRMDTKDRNQLPRNFRTMNSAFRTDVNLKKTGKGFNPTPTRKGLDTLYMSGSAEFSNGELQAMLPVLKQQAKGPIYIMDLRQETHGVFNGNAVSWYGLRDWGNLGKNKAEVLKDENSRLNAARGKSLIVAALDKDKMPIDPKPVKIDSVMTEQQLVEKNGLHYYRIAATDHIWPSAANIDEFINFTRTLPANAWLHFHCQAGAGRTTAYMAMYDMMKNPDVSLGDILSRQYLLGGNYVAYEIAKPKPDQWKADYYHQKAHMVEKFYQYVQENHANGFKTSWSQWLAAHQDV</sequence>
<organism evidence="3 4">
    <name type="scientific">Mitsuokella jalaludinii</name>
    <dbReference type="NCBI Taxonomy" id="187979"/>
    <lineage>
        <taxon>Bacteria</taxon>
        <taxon>Bacillati</taxon>
        <taxon>Bacillota</taxon>
        <taxon>Negativicutes</taxon>
        <taxon>Selenomonadales</taxon>
        <taxon>Selenomonadaceae</taxon>
        <taxon>Mitsuokella</taxon>
    </lineage>
</organism>
<dbReference type="Pfam" id="PF14566">
    <property type="entry name" value="PTPlike_phytase"/>
    <property type="match status" value="2"/>
</dbReference>
<reference evidence="3 4" key="1">
    <citation type="submission" date="2015-09" db="EMBL/GenBank/DDBJ databases">
        <authorList>
            <consortium name="Pathogen Informatics"/>
        </authorList>
    </citation>
    <scope>NUCLEOTIDE SEQUENCE [LARGE SCALE GENOMIC DNA]</scope>
    <source>
        <strain evidence="3 4">2789STDY5608828</strain>
    </source>
</reference>
<feature type="domain" description="Tyrosine specific protein phosphatases" evidence="2">
    <location>
        <begin position="529"/>
        <end position="576"/>
    </location>
</feature>
<name>A0A174C0E1_9FIRM</name>
<dbReference type="SUPFAM" id="SSF52799">
    <property type="entry name" value="(Phosphotyrosine protein) phosphatases II"/>
    <property type="match status" value="2"/>
</dbReference>
<dbReference type="Gene3D" id="3.90.190.10">
    <property type="entry name" value="Protein tyrosine phosphatase superfamily"/>
    <property type="match status" value="2"/>
</dbReference>
<dbReference type="STRING" id="187979.ERS852385_02033"/>
<dbReference type="InterPro" id="IPR050561">
    <property type="entry name" value="PTP"/>
</dbReference>
<dbReference type="EMBL" id="CYYU01000023">
    <property type="protein sequence ID" value="CUO05799.1"/>
    <property type="molecule type" value="Genomic_DNA"/>
</dbReference>
<dbReference type="InterPro" id="IPR029021">
    <property type="entry name" value="Prot-tyrosine_phosphatase-like"/>
</dbReference>
<dbReference type="Proteomes" id="UP000095546">
    <property type="component" value="Unassembled WGS sequence"/>
</dbReference>
<evidence type="ECO:0000259" key="2">
    <source>
        <dbReference type="PROSITE" id="PS50056"/>
    </source>
</evidence>
<evidence type="ECO:0000256" key="1">
    <source>
        <dbReference type="SAM" id="SignalP"/>
    </source>
</evidence>
<protein>
    <submittedName>
        <fullName evidence="3">Effector protein hopD2</fullName>
        <ecNumber evidence="3">3.1.3.48</ecNumber>
    </submittedName>
</protein>
<keyword evidence="3" id="KW-0378">Hydrolase</keyword>
<dbReference type="AlphaFoldDB" id="A0A174C0E1"/>
<dbReference type="EC" id="3.1.3.48" evidence="3"/>
<evidence type="ECO:0000313" key="4">
    <source>
        <dbReference type="Proteomes" id="UP000095546"/>
    </source>
</evidence>
<feature type="signal peptide" evidence="1">
    <location>
        <begin position="1"/>
        <end position="29"/>
    </location>
</feature>
<dbReference type="Gene3D" id="3.30.70.1690">
    <property type="match status" value="1"/>
</dbReference>
<dbReference type="OrthoDB" id="21920at2"/>
<dbReference type="CDD" id="cd14495">
    <property type="entry name" value="PTPLP-like"/>
    <property type="match status" value="2"/>
</dbReference>